<accession>A0A1F5L8J1</accession>
<dbReference type="Proteomes" id="UP000177622">
    <property type="component" value="Unassembled WGS sequence"/>
</dbReference>
<evidence type="ECO:0000313" key="1">
    <source>
        <dbReference type="EMBL" id="OGE49533.1"/>
    </source>
</evidence>
<dbReference type="PANTHER" id="PTHR12128">
    <property type="entry name" value="DIHYDRODIPICOLINATE SYNTHASE"/>
    <property type="match status" value="1"/>
</dbReference>
<evidence type="ECO:0008006" key="3">
    <source>
        <dbReference type="Google" id="ProtNLM"/>
    </source>
</evidence>
<dbReference type="OrthoDB" id="191315at2759"/>
<dbReference type="InterPro" id="IPR013785">
    <property type="entry name" value="Aldolase_TIM"/>
</dbReference>
<reference evidence="1 2" key="1">
    <citation type="journal article" date="2016" name="Sci. Rep.">
        <title>Penicillium arizonense, a new, genome sequenced fungal species, reveals a high chemical diversity in secreted metabolites.</title>
        <authorList>
            <person name="Grijseels S."/>
            <person name="Nielsen J.C."/>
            <person name="Randelovic M."/>
            <person name="Nielsen J."/>
            <person name="Nielsen K.F."/>
            <person name="Workman M."/>
            <person name="Frisvad J.C."/>
        </authorList>
    </citation>
    <scope>NUCLEOTIDE SEQUENCE [LARGE SCALE GENOMIC DNA]</scope>
    <source>
        <strain evidence="1 2">CBS 141311</strain>
    </source>
</reference>
<dbReference type="SMART" id="SM01130">
    <property type="entry name" value="DHDPS"/>
    <property type="match status" value="1"/>
</dbReference>
<organism evidence="1 2">
    <name type="scientific">Penicillium arizonense</name>
    <dbReference type="NCBI Taxonomy" id="1835702"/>
    <lineage>
        <taxon>Eukaryota</taxon>
        <taxon>Fungi</taxon>
        <taxon>Dikarya</taxon>
        <taxon>Ascomycota</taxon>
        <taxon>Pezizomycotina</taxon>
        <taxon>Eurotiomycetes</taxon>
        <taxon>Eurotiomycetidae</taxon>
        <taxon>Eurotiales</taxon>
        <taxon>Aspergillaceae</taxon>
        <taxon>Penicillium</taxon>
    </lineage>
</organism>
<dbReference type="GO" id="GO:0008840">
    <property type="term" value="F:4-hydroxy-tetrahydrodipicolinate synthase activity"/>
    <property type="evidence" value="ECO:0007669"/>
    <property type="project" value="TreeGrafter"/>
</dbReference>
<evidence type="ECO:0000313" key="2">
    <source>
        <dbReference type="Proteomes" id="UP000177622"/>
    </source>
</evidence>
<comment type="caution">
    <text evidence="1">The sequence shown here is derived from an EMBL/GenBank/DDBJ whole genome shotgun (WGS) entry which is preliminary data.</text>
</comment>
<name>A0A1F5L8J1_PENAI</name>
<dbReference type="CDD" id="cd00408">
    <property type="entry name" value="DHDPS-like"/>
    <property type="match status" value="1"/>
</dbReference>
<dbReference type="AlphaFoldDB" id="A0A1F5L8J1"/>
<sequence length="328" mass="34040">MGAHSVASQPHVPSSGVWCPAVTFFHHGTDSLDLKSQSKYFDYLSTTGLTGLVILGTNSEAFLLTREERSQLIATARAAVGPDFPLMAGVGAHSTKQTLELAQDAAAAGANYLLVLPPAYFGKATNMNVVKRFFSEVAAKAPLPVVIYNFPGVCNGVDIDSETIAAIVQESASSHPSGQSNVVGVKLTCGSVGKITRLAATFAPGTFATFGGQSDFLIGGLAAGSAGCIAAFANVFPKTAARIYALYQEGQVDEAMKLQRKAALAESPIKSGIASTKHAVACYSAQLAGIQDAATNLGPRHPYEEVGEGAKTAIRTVMAEVGEIEKSL</sequence>
<dbReference type="STRING" id="1835702.A0A1F5L8J1"/>
<dbReference type="PANTHER" id="PTHR12128:SF47">
    <property type="entry name" value="DIHYDRODIPICOLINATE SYNTHASE-RELATED"/>
    <property type="match status" value="1"/>
</dbReference>
<dbReference type="SUPFAM" id="SSF51569">
    <property type="entry name" value="Aldolase"/>
    <property type="match status" value="1"/>
</dbReference>
<dbReference type="PRINTS" id="PR00146">
    <property type="entry name" value="DHPICSNTHASE"/>
</dbReference>
<protein>
    <recommendedName>
        <fullName evidence="3">4-hydroxy-2-oxoglutarate aldolase, mitochondrial</fullName>
    </recommendedName>
</protein>
<dbReference type="InterPro" id="IPR002220">
    <property type="entry name" value="DapA-like"/>
</dbReference>
<dbReference type="EMBL" id="LXJU01000021">
    <property type="protein sequence ID" value="OGE49533.1"/>
    <property type="molecule type" value="Genomic_DNA"/>
</dbReference>
<dbReference type="Pfam" id="PF00701">
    <property type="entry name" value="DHDPS"/>
    <property type="match status" value="1"/>
</dbReference>
<gene>
    <name evidence="1" type="ORF">PENARI_c021G07088</name>
</gene>
<proteinExistence type="predicted"/>
<keyword evidence="2" id="KW-1185">Reference proteome</keyword>
<dbReference type="Gene3D" id="3.20.20.70">
    <property type="entry name" value="Aldolase class I"/>
    <property type="match status" value="1"/>
</dbReference>
<dbReference type="RefSeq" id="XP_022484984.1">
    <property type="nucleotide sequence ID" value="XM_022635225.1"/>
</dbReference>
<dbReference type="GeneID" id="34579959"/>